<accession>A0A6B0QRC2</accession>
<keyword evidence="2" id="KW-1185">Reference proteome</keyword>
<sequence>MCKPRLVNIRLVERYRLFLWNSAVTGNSIEMAAPGPEVSFPFSCGKVTSANFNGKGTLGWNIKVNTLTGSSGKGQDQKPKDQQEAQRIHLHRTGLVMNHRCSHSGARGHTKGEYESVAKSFMLAPSPPLVPEIWAPLLPLIHGDIKMFTDTLRV</sequence>
<evidence type="ECO:0000313" key="2">
    <source>
        <dbReference type="Proteomes" id="UP000322234"/>
    </source>
</evidence>
<dbReference type="EMBL" id="VBQZ03000002">
    <property type="protein sequence ID" value="MXQ79582.1"/>
    <property type="molecule type" value="Genomic_DNA"/>
</dbReference>
<gene>
    <name evidence="1" type="ORF">E5288_WYG006926</name>
</gene>
<reference evidence="1" key="1">
    <citation type="submission" date="2019-10" db="EMBL/GenBank/DDBJ databases">
        <title>The sequence and de novo assembly of the wild yak genome.</title>
        <authorList>
            <person name="Liu Y."/>
        </authorList>
    </citation>
    <scope>NUCLEOTIDE SEQUENCE [LARGE SCALE GENOMIC DNA]</scope>
    <source>
        <strain evidence="1">WY2019</strain>
    </source>
</reference>
<dbReference type="Proteomes" id="UP000322234">
    <property type="component" value="Unassembled WGS sequence"/>
</dbReference>
<dbReference type="AlphaFoldDB" id="A0A6B0QRC2"/>
<evidence type="ECO:0000313" key="1">
    <source>
        <dbReference type="EMBL" id="MXQ79582.1"/>
    </source>
</evidence>
<comment type="caution">
    <text evidence="1">The sequence shown here is derived from an EMBL/GenBank/DDBJ whole genome shotgun (WGS) entry which is preliminary data.</text>
</comment>
<name>A0A6B0QRC2_9CETA</name>
<organism evidence="1 2">
    <name type="scientific">Bos mutus</name>
    <name type="common">wild yak</name>
    <dbReference type="NCBI Taxonomy" id="72004"/>
    <lineage>
        <taxon>Eukaryota</taxon>
        <taxon>Metazoa</taxon>
        <taxon>Chordata</taxon>
        <taxon>Craniata</taxon>
        <taxon>Vertebrata</taxon>
        <taxon>Euteleostomi</taxon>
        <taxon>Mammalia</taxon>
        <taxon>Eutheria</taxon>
        <taxon>Laurasiatheria</taxon>
        <taxon>Artiodactyla</taxon>
        <taxon>Ruminantia</taxon>
        <taxon>Pecora</taxon>
        <taxon>Bovidae</taxon>
        <taxon>Bovinae</taxon>
        <taxon>Bos</taxon>
    </lineage>
</organism>
<protein>
    <submittedName>
        <fullName evidence="1">Uncharacterized protein</fullName>
    </submittedName>
</protein>
<proteinExistence type="predicted"/>